<evidence type="ECO:0000313" key="2">
    <source>
        <dbReference type="Proteomes" id="UP000053237"/>
    </source>
</evidence>
<evidence type="ECO:0000313" key="1">
    <source>
        <dbReference type="EMBL" id="CCI11190.1"/>
    </source>
</evidence>
<accession>A0A024FVN7</accession>
<dbReference type="Proteomes" id="UP000053237">
    <property type="component" value="Unassembled WGS sequence"/>
</dbReference>
<gene>
    <name evidence="1" type="ORF">BN9_125270</name>
</gene>
<reference evidence="1 2" key="1">
    <citation type="submission" date="2012-05" db="EMBL/GenBank/DDBJ databases">
        <title>Recombination and specialization in a pathogen metapopulation.</title>
        <authorList>
            <person name="Gardiner A."/>
            <person name="Kemen E."/>
            <person name="Schultz-Larsen T."/>
            <person name="MacLean D."/>
            <person name="Van Oosterhout C."/>
            <person name="Jones J.D.G."/>
        </authorList>
    </citation>
    <scope>NUCLEOTIDE SEQUENCE [LARGE SCALE GENOMIC DNA]</scope>
    <source>
        <strain evidence="1 2">Ac Nc2</strain>
    </source>
</reference>
<organism evidence="1 2">
    <name type="scientific">Albugo candida</name>
    <dbReference type="NCBI Taxonomy" id="65357"/>
    <lineage>
        <taxon>Eukaryota</taxon>
        <taxon>Sar</taxon>
        <taxon>Stramenopiles</taxon>
        <taxon>Oomycota</taxon>
        <taxon>Peronosporomycetes</taxon>
        <taxon>Albuginales</taxon>
        <taxon>Albuginaceae</taxon>
        <taxon>Albugo</taxon>
    </lineage>
</organism>
<comment type="caution">
    <text evidence="1">The sequence shown here is derived from an EMBL/GenBank/DDBJ whole genome shotgun (WGS) entry which is preliminary data.</text>
</comment>
<proteinExistence type="predicted"/>
<protein>
    <submittedName>
        <fullName evidence="1">Uncharacterized protein</fullName>
    </submittedName>
</protein>
<dbReference type="AlphaFoldDB" id="A0A024FVN7"/>
<name>A0A024FVN7_9STRA</name>
<dbReference type="InParanoid" id="A0A024FVN7"/>
<keyword evidence="2" id="KW-1185">Reference proteome</keyword>
<sequence length="123" mass="13950">MAGADSAFWTLDQSRFVELRVQFDRFVCGTLFARGKLQELAYVHDSDSFLCCFCDETRANQLKRSRIPITHSFTMTLIQDEAGMLSSIARTRHQITSLSDACVPTWIQENINEAVISSSDYES</sequence>
<dbReference type="EMBL" id="CAIX01000591">
    <property type="protein sequence ID" value="CCI11190.1"/>
    <property type="molecule type" value="Genomic_DNA"/>
</dbReference>